<dbReference type="Gene3D" id="1.10.287.1260">
    <property type="match status" value="2"/>
</dbReference>
<protein>
    <recommendedName>
        <fullName evidence="4">Small-conductance mechanosensitive ion channel</fullName>
    </recommendedName>
</protein>
<dbReference type="STRING" id="1801756.A3C67_03390"/>
<dbReference type="EMBL" id="MFUG01000014">
    <property type="protein sequence ID" value="OGI75884.1"/>
    <property type="molecule type" value="Genomic_DNA"/>
</dbReference>
<accession>A0A1F6W217</accession>
<dbReference type="AlphaFoldDB" id="A0A1F6W217"/>
<feature type="transmembrane region" description="Helical" evidence="1">
    <location>
        <begin position="161"/>
        <end position="181"/>
    </location>
</feature>
<name>A0A1F6W217_9BACT</name>
<keyword evidence="1" id="KW-1133">Transmembrane helix</keyword>
<keyword evidence="1" id="KW-0472">Membrane</keyword>
<sequence length="229" mass="24456">MNNIWVTWGDVFNSSLQELWWGFIQFAPKLIIAVVLFIVGWALGNLVARAFEQVFGSLKIDKLFQSVGADSLFRKAGMNLNSGHFVGEVAKWFVIIIFLLPSLNLVGLNDIAGFLKSDVLGYLPKVIIAAFILIIATVVSEGLSKTVTAGSKGMGLSSANLLGTVAKYSVWVFAFIIALGQLGVADYYMSVLFAGIIAMISLGGALAFGLGGKEAAAKFIAKVSDEVSH</sequence>
<feature type="transmembrane region" description="Helical" evidence="1">
    <location>
        <begin position="89"/>
        <end position="107"/>
    </location>
</feature>
<evidence type="ECO:0000313" key="2">
    <source>
        <dbReference type="EMBL" id="OGI75884.1"/>
    </source>
</evidence>
<feature type="transmembrane region" description="Helical" evidence="1">
    <location>
        <begin position="187"/>
        <end position="210"/>
    </location>
</feature>
<keyword evidence="1" id="KW-0812">Transmembrane</keyword>
<dbReference type="GO" id="GO:0008381">
    <property type="term" value="F:mechanosensitive monoatomic ion channel activity"/>
    <property type="evidence" value="ECO:0007669"/>
    <property type="project" value="InterPro"/>
</dbReference>
<gene>
    <name evidence="2" type="ORF">A3C67_03390</name>
</gene>
<feature type="transmembrane region" description="Helical" evidence="1">
    <location>
        <begin position="20"/>
        <end position="43"/>
    </location>
</feature>
<dbReference type="Pfam" id="PF05552">
    <property type="entry name" value="MS_channel_1st_1"/>
    <property type="match status" value="2"/>
</dbReference>
<dbReference type="PANTHER" id="PTHR30221">
    <property type="entry name" value="SMALL-CONDUCTANCE MECHANOSENSITIVE CHANNEL"/>
    <property type="match status" value="1"/>
</dbReference>
<evidence type="ECO:0000256" key="1">
    <source>
        <dbReference type="SAM" id="Phobius"/>
    </source>
</evidence>
<dbReference type="Proteomes" id="UP000179275">
    <property type="component" value="Unassembled WGS sequence"/>
</dbReference>
<evidence type="ECO:0008006" key="4">
    <source>
        <dbReference type="Google" id="ProtNLM"/>
    </source>
</evidence>
<reference evidence="2 3" key="1">
    <citation type="journal article" date="2016" name="Nat. Commun.">
        <title>Thousands of microbial genomes shed light on interconnected biogeochemical processes in an aquifer system.</title>
        <authorList>
            <person name="Anantharaman K."/>
            <person name="Brown C.T."/>
            <person name="Hug L.A."/>
            <person name="Sharon I."/>
            <person name="Castelle C.J."/>
            <person name="Probst A.J."/>
            <person name="Thomas B.C."/>
            <person name="Singh A."/>
            <person name="Wilkins M.J."/>
            <person name="Karaoz U."/>
            <person name="Brodie E.L."/>
            <person name="Williams K.H."/>
            <person name="Hubbard S.S."/>
            <person name="Banfield J.F."/>
        </authorList>
    </citation>
    <scope>NUCLEOTIDE SEQUENCE [LARGE SCALE GENOMIC DNA]</scope>
</reference>
<dbReference type="InterPro" id="IPR045275">
    <property type="entry name" value="MscS_archaea/bacteria_type"/>
</dbReference>
<comment type="caution">
    <text evidence="2">The sequence shown here is derived from an EMBL/GenBank/DDBJ whole genome shotgun (WGS) entry which is preliminary data.</text>
</comment>
<evidence type="ECO:0000313" key="3">
    <source>
        <dbReference type="Proteomes" id="UP000179275"/>
    </source>
</evidence>
<dbReference type="PANTHER" id="PTHR30221:SF1">
    <property type="entry name" value="SMALL-CONDUCTANCE MECHANOSENSITIVE CHANNEL"/>
    <property type="match status" value="1"/>
</dbReference>
<dbReference type="InterPro" id="IPR008910">
    <property type="entry name" value="MSC_TM_helix"/>
</dbReference>
<proteinExistence type="predicted"/>
<organism evidence="2 3">
    <name type="scientific">Candidatus Nomurabacteria bacterium RIFCSPHIGHO2_02_FULL_42_19</name>
    <dbReference type="NCBI Taxonomy" id="1801756"/>
    <lineage>
        <taxon>Bacteria</taxon>
        <taxon>Candidatus Nomuraibacteriota</taxon>
    </lineage>
</organism>
<feature type="transmembrane region" description="Helical" evidence="1">
    <location>
        <begin position="119"/>
        <end position="140"/>
    </location>
</feature>